<dbReference type="PANTHER" id="PTHR12631:SF10">
    <property type="entry name" value="BETA-XYLOSIDASE-LIKE PROTEIN-RELATED"/>
    <property type="match status" value="1"/>
</dbReference>
<name>S0EUH4_CHTCT</name>
<dbReference type="STRING" id="454171.CP488_01014"/>
<dbReference type="Pfam" id="PF00150">
    <property type="entry name" value="Cellulase"/>
    <property type="match status" value="1"/>
</dbReference>
<dbReference type="GO" id="GO:0004553">
    <property type="term" value="F:hydrolase activity, hydrolyzing O-glycosyl compounds"/>
    <property type="evidence" value="ECO:0007669"/>
    <property type="project" value="InterPro"/>
</dbReference>
<dbReference type="HOGENOM" id="CLU_041401_1_0_0"/>
<dbReference type="Proteomes" id="UP000014227">
    <property type="component" value="Chromosome I"/>
</dbReference>
<evidence type="ECO:0000256" key="3">
    <source>
        <dbReference type="RuleBase" id="RU361153"/>
    </source>
</evidence>
<evidence type="ECO:0000256" key="2">
    <source>
        <dbReference type="ARBA" id="ARBA00023295"/>
    </source>
</evidence>
<dbReference type="InterPro" id="IPR051923">
    <property type="entry name" value="Glycosyl_Hydrolase_39"/>
</dbReference>
<evidence type="ECO:0000256" key="1">
    <source>
        <dbReference type="ARBA" id="ARBA00022801"/>
    </source>
</evidence>
<dbReference type="InParanoid" id="S0EUH4"/>
<evidence type="ECO:0000259" key="4">
    <source>
        <dbReference type="Pfam" id="PF00150"/>
    </source>
</evidence>
<dbReference type="PANTHER" id="PTHR12631">
    <property type="entry name" value="ALPHA-L-IDURONIDASE"/>
    <property type="match status" value="1"/>
</dbReference>
<dbReference type="PATRIC" id="fig|1303518.3.peg.146"/>
<dbReference type="InterPro" id="IPR001547">
    <property type="entry name" value="Glyco_hydro_5"/>
</dbReference>
<sequence>MFFKQRCLLFFTLFAITTLLKPVWAEYRQEYPLPTPSIPDSLGVNIHFTDPAPNRLDLLAAAGFKWIRMDFSWSDTERERGVYNFSDYDRLMEGLRRYHIRALFILDYGNDLYQHGAPTTPEARSAFCKWVAAAVTHFRHQGILWEMWNEPNIGFWQPHPDVNQYADLALAVGQTIRRVAPDEWYIGPGMSGMDFGFLEGCFKRGLLQYWDAVSFHPYRDSAPETAAPDFEHVRQLIQQYAPPGKSVPILASEWGYSELYPGLDLEKQSRYIVREFLSNIANGLLLTIWYDWHDDGLDPHNAEHHFGTVFNNYQPKSTYLAAQTLARTLDGFVFRKRISLGSPDDYCLLFTHGDQARLAVWTTEALPHPVQIPQLTGKVVVIGLTGARFVVTAGGNGLNFYLTNEPQYLVPTHNTAQSFGTE</sequence>
<dbReference type="OrthoDB" id="9776971at2"/>
<keyword evidence="1 3" id="KW-0378">Hydrolase</keyword>
<accession>S0EUH4</accession>
<organism evidence="5 6">
    <name type="scientific">Chthonomonas calidirosea (strain DSM 23976 / ICMP 18418 / T49)</name>
    <dbReference type="NCBI Taxonomy" id="1303518"/>
    <lineage>
        <taxon>Bacteria</taxon>
        <taxon>Bacillati</taxon>
        <taxon>Armatimonadota</taxon>
        <taxon>Chthonomonadia</taxon>
        <taxon>Chthonomonadales</taxon>
        <taxon>Chthonomonadaceae</taxon>
        <taxon>Chthonomonas</taxon>
    </lineage>
</organism>
<reference evidence="6" key="1">
    <citation type="submission" date="2013-03" db="EMBL/GenBank/DDBJ databases">
        <title>Genome sequence of Chthonomonas calidirosea, the first sequenced genome from the Armatimonadetes phylum (formally candidate division OP10).</title>
        <authorList>
            <person name="Lee K.C.Y."/>
            <person name="Morgan X.C."/>
            <person name="Dunfield P.F."/>
            <person name="Tamas I."/>
            <person name="Houghton K.M."/>
            <person name="Vyssotski M."/>
            <person name="Ryan J.L.J."/>
            <person name="Lagutin K."/>
            <person name="McDonald I.R."/>
            <person name="Stott M.B."/>
        </authorList>
    </citation>
    <scope>NUCLEOTIDE SEQUENCE [LARGE SCALE GENOMIC DNA]</scope>
    <source>
        <strain evidence="6">DSM 23976 / ICMP 18418 / T49</strain>
    </source>
</reference>
<keyword evidence="6" id="KW-1185">Reference proteome</keyword>
<evidence type="ECO:0000313" key="5">
    <source>
        <dbReference type="EMBL" id="CCW33982.1"/>
    </source>
</evidence>
<feature type="domain" description="Glycoside hydrolase family 5" evidence="4">
    <location>
        <begin position="54"/>
        <end position="292"/>
    </location>
</feature>
<dbReference type="AlphaFoldDB" id="S0EUH4"/>
<comment type="similarity">
    <text evidence="3">Belongs to the glycosyl hydrolase 5 (cellulase A) family.</text>
</comment>
<protein>
    <submittedName>
        <fullName evidence="5">Cellulase (Glycosyl hydrolase family 5)</fullName>
    </submittedName>
</protein>
<evidence type="ECO:0000313" key="6">
    <source>
        <dbReference type="Proteomes" id="UP000014227"/>
    </source>
</evidence>
<dbReference type="Gene3D" id="3.20.20.80">
    <property type="entry name" value="Glycosidases"/>
    <property type="match status" value="1"/>
</dbReference>
<dbReference type="KEGG" id="ccz:CCALI_00143"/>
<dbReference type="eggNOG" id="COG3664">
    <property type="taxonomic scope" value="Bacteria"/>
</dbReference>
<dbReference type="InterPro" id="IPR017853">
    <property type="entry name" value="GH"/>
</dbReference>
<dbReference type="SUPFAM" id="SSF51445">
    <property type="entry name" value="(Trans)glycosidases"/>
    <property type="match status" value="1"/>
</dbReference>
<dbReference type="EMBL" id="HF951689">
    <property type="protein sequence ID" value="CCW33982.1"/>
    <property type="molecule type" value="Genomic_DNA"/>
</dbReference>
<gene>
    <name evidence="5" type="ORF">CCALI_00143</name>
</gene>
<keyword evidence="2 3" id="KW-0326">Glycosidase</keyword>
<dbReference type="RefSeq" id="WP_016481546.1">
    <property type="nucleotide sequence ID" value="NC_021487.1"/>
</dbReference>
<proteinExistence type="inferred from homology"/>
<dbReference type="GO" id="GO:0000272">
    <property type="term" value="P:polysaccharide catabolic process"/>
    <property type="evidence" value="ECO:0007669"/>
    <property type="project" value="InterPro"/>
</dbReference>